<reference evidence="8" key="2">
    <citation type="submission" date="2020-08" db="EMBL/GenBank/DDBJ databases">
        <title>Plant Genome Project.</title>
        <authorList>
            <person name="Zhang R.-G."/>
        </authorList>
    </citation>
    <scope>NUCLEOTIDE SEQUENCE</scope>
    <source>
        <strain evidence="8">Huo1</strain>
        <tissue evidence="8">Leaf</tissue>
    </source>
</reference>
<keyword evidence="5" id="KW-0587">Phenylpropanoid metabolism</keyword>
<dbReference type="InterPro" id="IPR009081">
    <property type="entry name" value="PP-bd_ACP"/>
</dbReference>
<organism evidence="8">
    <name type="scientific">Salvia splendens</name>
    <name type="common">Scarlet sage</name>
    <dbReference type="NCBI Taxonomy" id="180675"/>
    <lineage>
        <taxon>Eukaryota</taxon>
        <taxon>Viridiplantae</taxon>
        <taxon>Streptophyta</taxon>
        <taxon>Embryophyta</taxon>
        <taxon>Tracheophyta</taxon>
        <taxon>Spermatophyta</taxon>
        <taxon>Magnoliopsida</taxon>
        <taxon>eudicotyledons</taxon>
        <taxon>Gunneridae</taxon>
        <taxon>Pentapetalae</taxon>
        <taxon>asterids</taxon>
        <taxon>lamiids</taxon>
        <taxon>Lamiales</taxon>
        <taxon>Lamiaceae</taxon>
        <taxon>Nepetoideae</taxon>
        <taxon>Mentheae</taxon>
        <taxon>Salviinae</taxon>
        <taxon>Salvia</taxon>
        <taxon>Salvia subgen. Calosphace</taxon>
        <taxon>core Calosphace</taxon>
    </lineage>
</organism>
<dbReference type="InterPro" id="IPR000873">
    <property type="entry name" value="AMP-dep_synth/lig_dom"/>
</dbReference>
<dbReference type="Pfam" id="PF00501">
    <property type="entry name" value="AMP-binding"/>
    <property type="match status" value="1"/>
</dbReference>
<proteinExistence type="predicted"/>
<evidence type="ECO:0000256" key="2">
    <source>
        <dbReference type="ARBA" id="ARBA00022450"/>
    </source>
</evidence>
<sequence length="2332" mass="258165">MEPQNSIEDQLSKLHPSWPLSTRIAVLGGGPSGLSAAYVLSKLGYNNITVLEKYHTVSGMCESADIEGNRVKPRFIHKTKLSITYNAGRFYDLGGQVLAASSSPTIFHLAKEMGCQLEELDSHKLALINSYTGKYEDIQVADDYVSVISLTLQLQEEAKRSGRIGVHALSDFASDLTPAFLESRGLKCVPKSVAYGYTASGYGFVQDMPYAYVHEFTRTSMAGKIRRFKGGYMSFWQRMSESISAQVLCNTEVTSIRRHSSLVSVDVKQNGEAKSLEFDKLIVSGSFPLVHGKTYRSTSVTPTGAEHDIMDFSELEKEIFGKVKTVDYYTTVMKIKGLEHLPFGFYYFGEFMDDPQTIGNPVAMQRFYSDTDIFLFWSYGNSVGIKGQEVTQLAVDVVKRIGGEVIAIVLQRRFNYFPHVETQDMKNGFYDKVENELQGEQNTYYIGGLMAFELTERNSTYAMALIRKHFACEDPLPRFPYVKRLLSESSSKVPRQLDESMGVEFPDLSSLDGYLKHWGTHDMIRNKTLYTWINEDGKVSGQRSYAEQHANAALIAELLLSSCKPVIKPGDRVLLIHVPGLDFIDAFFGCLRARVLPVPVLPPDPLQRSGQALLKIENVAKSCNAVAILSTFSYHTTVRAGLVKNLLPLSPSSRKSSGRWPNLPWIHTDSWIKKSKGMTAGDLESSSAPKPGDLCFLQFTSGSTGDAKGVMITHDGIIHNVKLMRRRYKSTSNTVLVSWLPQYHDMGLIGGLFTALVSGGTAVLFSPMTFIKNPLLWLEIITKYKGTHSAGPNFAFELVIRRLELDKKKARDYDLSSMVFLMAAAEPVRQRTLRRFLELTTPYGLSQYVMAPGYGLAENCVFVSCAYGEGRPIMVDWQGRVSCGYVNPTDPDVDIRIVDPQTDKEVNEIGKEGEIWINSPSAGVGYWGRQDYSKETFRNELCNHHGRIYTKTGDLGRVIDGNLFITGRIKDLIIVAGRNIYSADVEKTVESSCDLLRPGCCAVIGVPEEILSAKGISLSEGSDQVGLVAIAEVRDGKPMNKDVVEQIKVKVAEEHGVSLAAVKLIKPRSISKTTSGKIRRFECLKQFIDETLNSVPDPIISKRLLTRSYTTGTCRDGHTPRPQLKAATSNGRLSYVEILEYLKRLISEQTGIPGSRISTTANLNTYGIDSIGVVRAAQKLSDFLGVPVGAVDIFTATSIEDLASFSENLLIKSNPQGMTNNEAHSEAEYAYASEEMILHQQVSFTHQLKIMLLQLVALVYVSVLLIFPAHLCISIYAKSISSYLTPMTTPWAPYIILVALAPLAWLLCILATCSCIAIFGNSFLQPNYALLPNASMWSKDYVKWWALYKAQEVSSKVYAVHLRGTLLLNYWFEMFGAKIGSSVVLDTIDITDPALLSIGDGVVIAEGALLQSHQVRNEILSFSPIRIGKNCSIGPYAVINKGTLVKDGAEVAPLQVTQEGKLLPRSNKLNKVAVPIERSNVHHLMGVYMVGLISSISAAIVYCIYVLLGQRTPNMEHLMFMCISGAFHWFPLTIVAYVTVINSTSLNPLSFSIMVAVAYTAHGVVLSLVTSIISYSLTGKEKTESHLKMWLRQRLIVACHLRFAKLLSGTEALCMYLRLLGAKVGRFCSIRAINPVLEPQLLSIGAGVHLGDFSRIVTGFYSSNGFTRGNVQVHDNSVVGSQSIILPGATLERQVILGALSAAPMNSVLQRGGVYIGSQSPIMIKNSMHELDERIEEMDAKYKKIVGNLSANLAATTLKVRTRYFHRIGVSGKGVLKIYDKIEGLPSHKIFQCGKTYPIIVRHSNSLSADDDARLDARGAAVRILSDESTGQTTLLDLTLKTGNAFYARTISDFATWLVCGLPAREEHVKRAPHIRDAVWASLRNAKTFTELHYYSNICRLFRFNDGHEMYVKLKLRPFDQTIMDDSGKIEPLGILPPETGAIPRDSNDKRPFLFLADDFRRRVSSPGGVRYVFQLQLRPVPEDATAQDEVLDCTKPWDEMQFPLIDVGEVTINENLTPKQSEELEFNPYLKCHEIDVIRATSASQSASIDHGRSLIYEICQRLRNNEPLPEAWRAFIEKSDVKVDLSGCPVMNQKHDSSVSTQVMLARAWNETTWSMFGQPMLQTFLPYFLLAYVISTPLNWLLFAHNSLRYPLHWLFPPFWIVSGVGVAVACALAKWILVGRKKDGGTVLIWSREVFMDTVWQAFKTLAGEYFVETTAGSVFFVVWMKLMGSKVDVSGGVYVDSMGAALNPEMVEIEGGGCVGRDALLFGHIYEGDGGKVKFGKIVIGEGGFVGSRAVAMPGVVVEDGGSLGALSLAMKGELVRIKSQSQ</sequence>
<keyword evidence="6" id="KW-1133">Transmembrane helix</keyword>
<dbReference type="InterPro" id="IPR011004">
    <property type="entry name" value="Trimer_LpxA-like_sf"/>
</dbReference>
<dbReference type="SUPFAM" id="SSF56801">
    <property type="entry name" value="Acetyl-CoA synthetase-like"/>
    <property type="match status" value="1"/>
</dbReference>
<dbReference type="PRINTS" id="PR00419">
    <property type="entry name" value="ADXRDTASE"/>
</dbReference>
<evidence type="ECO:0000256" key="1">
    <source>
        <dbReference type="ARBA" id="ARBA00004930"/>
    </source>
</evidence>
<name>A0A8X8ZGJ7_SALSN</name>
<comment type="caution">
    <text evidence="8">The sequence shown here is derived from an EMBL/GenBank/DDBJ whole genome shotgun (WGS) entry which is preliminary data.</text>
</comment>
<dbReference type="PROSITE" id="PS50075">
    <property type="entry name" value="CARRIER"/>
    <property type="match status" value="1"/>
</dbReference>
<dbReference type="Gene3D" id="3.50.50.60">
    <property type="entry name" value="FAD/NAD(P)-binding domain"/>
    <property type="match status" value="1"/>
</dbReference>
<feature type="transmembrane region" description="Helical" evidence="6">
    <location>
        <begin position="1553"/>
        <end position="1578"/>
    </location>
</feature>
<protein>
    <recommendedName>
        <fullName evidence="7">Carrier domain-containing protein</fullName>
    </recommendedName>
</protein>
<dbReference type="InterPro" id="IPR045851">
    <property type="entry name" value="AMP-bd_C_sf"/>
</dbReference>
<dbReference type="Gene3D" id="3.30.70.1990">
    <property type="match status" value="1"/>
</dbReference>
<keyword evidence="9" id="KW-1185">Reference proteome</keyword>
<feature type="transmembrane region" description="Helical" evidence="6">
    <location>
        <begin position="2127"/>
        <end position="2146"/>
    </location>
</feature>
<dbReference type="InterPro" id="IPR006162">
    <property type="entry name" value="Ppantetheine_attach_site"/>
</dbReference>
<dbReference type="PROSITE" id="PS00455">
    <property type="entry name" value="AMP_BINDING"/>
    <property type="match status" value="1"/>
</dbReference>
<dbReference type="SUPFAM" id="SSF51905">
    <property type="entry name" value="FAD/NAD(P)-binding domain"/>
    <property type="match status" value="1"/>
</dbReference>
<dbReference type="InterPro" id="IPR036736">
    <property type="entry name" value="ACP-like_sf"/>
</dbReference>
<dbReference type="SUPFAM" id="SSF51161">
    <property type="entry name" value="Trimeric LpxA-like enzymes"/>
    <property type="match status" value="3"/>
</dbReference>
<feature type="transmembrane region" description="Helical" evidence="6">
    <location>
        <begin position="2158"/>
        <end position="2181"/>
    </location>
</feature>
<dbReference type="PANTHER" id="PTHR22754">
    <property type="entry name" value="DISCO-INTERACTING PROTEIN 2 DIP2 -RELATED"/>
    <property type="match status" value="1"/>
</dbReference>
<dbReference type="GO" id="GO:0009698">
    <property type="term" value="P:phenylpropanoid metabolic process"/>
    <property type="evidence" value="ECO:0007669"/>
    <property type="project" value="UniProtKB-KW"/>
</dbReference>
<evidence type="ECO:0000256" key="4">
    <source>
        <dbReference type="ARBA" id="ARBA00022598"/>
    </source>
</evidence>
<dbReference type="Proteomes" id="UP000298416">
    <property type="component" value="Unassembled WGS sequence"/>
</dbReference>
<dbReference type="Gene3D" id="1.10.1200.10">
    <property type="entry name" value="ACP-like"/>
    <property type="match status" value="1"/>
</dbReference>
<keyword evidence="4" id="KW-0436">Ligase</keyword>
<dbReference type="EMBL" id="PNBA02000013">
    <property type="protein sequence ID" value="KAG6403139.1"/>
    <property type="molecule type" value="Genomic_DNA"/>
</dbReference>
<dbReference type="InterPro" id="IPR002937">
    <property type="entry name" value="Amino_oxidase"/>
</dbReference>
<dbReference type="PANTHER" id="PTHR22754:SF32">
    <property type="entry name" value="DISCO-INTERACTING PROTEIN 2"/>
    <property type="match status" value="1"/>
</dbReference>
<feature type="transmembrane region" description="Helical" evidence="6">
    <location>
        <begin position="1251"/>
        <end position="1273"/>
    </location>
</feature>
<dbReference type="GO" id="GO:0020037">
    <property type="term" value="F:heme binding"/>
    <property type="evidence" value="ECO:0007669"/>
    <property type="project" value="InterPro"/>
</dbReference>
<dbReference type="Gene3D" id="2.40.180.10">
    <property type="entry name" value="Catalase core domain"/>
    <property type="match status" value="1"/>
</dbReference>
<keyword evidence="3" id="KW-0597">Phosphoprotein</keyword>
<dbReference type="InterPro" id="IPR020806">
    <property type="entry name" value="PKS_PP-bd"/>
</dbReference>
<evidence type="ECO:0000256" key="5">
    <source>
        <dbReference type="ARBA" id="ARBA00023051"/>
    </source>
</evidence>
<keyword evidence="2" id="KW-0596">Phosphopantetheine</keyword>
<feature type="transmembrane region" description="Helical" evidence="6">
    <location>
        <begin position="1520"/>
        <end position="1541"/>
    </location>
</feature>
<reference evidence="8" key="1">
    <citation type="submission" date="2018-01" db="EMBL/GenBank/DDBJ databases">
        <authorList>
            <person name="Mao J.F."/>
        </authorList>
    </citation>
    <scope>NUCLEOTIDE SEQUENCE</scope>
    <source>
        <strain evidence="8">Huo1</strain>
        <tissue evidence="8">Leaf</tissue>
    </source>
</reference>
<keyword evidence="6" id="KW-0812">Transmembrane</keyword>
<dbReference type="Gene3D" id="3.40.50.12780">
    <property type="entry name" value="N-terminal domain of ligase-like"/>
    <property type="match status" value="1"/>
</dbReference>
<dbReference type="Pfam" id="PF00550">
    <property type="entry name" value="PP-binding"/>
    <property type="match status" value="1"/>
</dbReference>
<evidence type="ECO:0000259" key="7">
    <source>
        <dbReference type="PROSITE" id="PS50075"/>
    </source>
</evidence>
<keyword evidence="6" id="KW-0472">Membrane</keyword>
<dbReference type="Gene3D" id="1.10.405.20">
    <property type="match status" value="1"/>
</dbReference>
<dbReference type="InterPro" id="IPR042099">
    <property type="entry name" value="ANL_N_sf"/>
</dbReference>
<evidence type="ECO:0000313" key="8">
    <source>
        <dbReference type="EMBL" id="KAG6403139.1"/>
    </source>
</evidence>
<dbReference type="GO" id="GO:0006979">
    <property type="term" value="P:response to oxidative stress"/>
    <property type="evidence" value="ECO:0007669"/>
    <property type="project" value="InterPro"/>
</dbReference>
<dbReference type="InterPro" id="IPR020835">
    <property type="entry name" value="Catalase_sf"/>
</dbReference>
<feature type="domain" description="Carrier" evidence="7">
    <location>
        <begin position="1136"/>
        <end position="1210"/>
    </location>
</feature>
<accession>A0A8X8ZGJ7</accession>
<gene>
    <name evidence="8" type="ORF">SASPL_135356</name>
</gene>
<dbReference type="SUPFAM" id="SSF56634">
    <property type="entry name" value="Heme-dependent catalase-like"/>
    <property type="match status" value="1"/>
</dbReference>
<dbReference type="Gene3D" id="3.30.300.30">
    <property type="match status" value="1"/>
</dbReference>
<dbReference type="GO" id="GO:0004096">
    <property type="term" value="F:catalase activity"/>
    <property type="evidence" value="ECO:0007669"/>
    <property type="project" value="InterPro"/>
</dbReference>
<evidence type="ECO:0000256" key="6">
    <source>
        <dbReference type="SAM" id="Phobius"/>
    </source>
</evidence>
<dbReference type="SMART" id="SM00823">
    <property type="entry name" value="PKS_PP"/>
    <property type="match status" value="1"/>
</dbReference>
<dbReference type="CDD" id="cd05931">
    <property type="entry name" value="FAAL"/>
    <property type="match status" value="1"/>
</dbReference>
<dbReference type="InterPro" id="IPR036188">
    <property type="entry name" value="FAD/NAD-bd_sf"/>
</dbReference>
<dbReference type="PROSITE" id="PS51402">
    <property type="entry name" value="CATALASE_3"/>
    <property type="match status" value="1"/>
</dbReference>
<dbReference type="Gene3D" id="2.160.10.10">
    <property type="entry name" value="Hexapeptide repeat proteins"/>
    <property type="match status" value="2"/>
</dbReference>
<dbReference type="GO" id="GO:0016874">
    <property type="term" value="F:ligase activity"/>
    <property type="evidence" value="ECO:0007669"/>
    <property type="project" value="UniProtKB-KW"/>
</dbReference>
<dbReference type="GO" id="GO:0031177">
    <property type="term" value="F:phosphopantetheine binding"/>
    <property type="evidence" value="ECO:0007669"/>
    <property type="project" value="InterPro"/>
</dbReference>
<dbReference type="GO" id="GO:0008610">
    <property type="term" value="P:lipid biosynthetic process"/>
    <property type="evidence" value="ECO:0007669"/>
    <property type="project" value="InterPro"/>
</dbReference>
<dbReference type="SUPFAM" id="SSF47336">
    <property type="entry name" value="ACP-like"/>
    <property type="match status" value="1"/>
</dbReference>
<dbReference type="InterPro" id="IPR020845">
    <property type="entry name" value="AMP-binding_CS"/>
</dbReference>
<feature type="transmembrane region" description="Helical" evidence="6">
    <location>
        <begin position="1294"/>
        <end position="1319"/>
    </location>
</feature>
<dbReference type="Pfam" id="PF01593">
    <property type="entry name" value="Amino_oxidase"/>
    <property type="match status" value="1"/>
</dbReference>
<evidence type="ECO:0000313" key="9">
    <source>
        <dbReference type="Proteomes" id="UP000298416"/>
    </source>
</evidence>
<dbReference type="PROSITE" id="PS00012">
    <property type="entry name" value="PHOSPHOPANTETHEINE"/>
    <property type="match status" value="1"/>
</dbReference>
<comment type="pathway">
    <text evidence="1">Phytoalexin biosynthesis; 3,4',5-trihydroxystilbene biosynthesis; 3,4',5-trihydroxystilbene from trans-4-coumarate: step 1/2.</text>
</comment>
<evidence type="ECO:0000256" key="3">
    <source>
        <dbReference type="ARBA" id="ARBA00022553"/>
    </source>
</evidence>
<feature type="transmembrane region" description="Helical" evidence="6">
    <location>
        <begin position="1485"/>
        <end position="1508"/>
    </location>
</feature>
<dbReference type="InterPro" id="IPR018028">
    <property type="entry name" value="Catalase"/>
</dbReference>
<dbReference type="InterPro" id="IPR040097">
    <property type="entry name" value="FAAL/FAAC"/>
</dbReference>